<comment type="function">
    <text evidence="12 13">RNA polymerase that catalyzes the synthesis of short RNA molecules used as primers for DNA polymerase during DNA replication.</text>
</comment>
<evidence type="ECO:0000313" key="17">
    <source>
        <dbReference type="EMBL" id="TWG13542.1"/>
    </source>
</evidence>
<dbReference type="InterPro" id="IPR034151">
    <property type="entry name" value="TOPRIM_DnaG_bac"/>
</dbReference>
<dbReference type="PANTHER" id="PTHR30313:SF2">
    <property type="entry name" value="DNA PRIMASE"/>
    <property type="match status" value="1"/>
</dbReference>
<dbReference type="Gene3D" id="3.40.1360.10">
    <property type="match status" value="1"/>
</dbReference>
<dbReference type="InterPro" id="IPR019475">
    <property type="entry name" value="DNA_primase_DnaB-bd"/>
</dbReference>
<keyword evidence="4 12" id="KW-0548">Nucleotidyltransferase</keyword>
<dbReference type="CDD" id="cd03364">
    <property type="entry name" value="TOPRIM_DnaG_primases"/>
    <property type="match status" value="1"/>
</dbReference>
<evidence type="ECO:0000256" key="10">
    <source>
        <dbReference type="ARBA" id="ARBA00023125"/>
    </source>
</evidence>
<dbReference type="AlphaFoldDB" id="A0A561VPP5"/>
<evidence type="ECO:0000256" key="5">
    <source>
        <dbReference type="ARBA" id="ARBA00022705"/>
    </source>
</evidence>
<evidence type="ECO:0000256" key="3">
    <source>
        <dbReference type="ARBA" id="ARBA00022679"/>
    </source>
</evidence>
<evidence type="ECO:0000256" key="8">
    <source>
        <dbReference type="ARBA" id="ARBA00022833"/>
    </source>
</evidence>
<dbReference type="InterPro" id="IPR036977">
    <property type="entry name" value="DNA_primase_Znf_CHC2"/>
</dbReference>
<comment type="catalytic activity">
    <reaction evidence="12">
        <text>ssDNA + n NTP = ssDNA/pppN(pN)n-1 hybrid + (n-1) diphosphate.</text>
        <dbReference type="EC" id="2.7.7.101"/>
    </reaction>
</comment>
<evidence type="ECO:0000256" key="2">
    <source>
        <dbReference type="ARBA" id="ARBA00022515"/>
    </source>
</evidence>
<dbReference type="Pfam" id="PF10410">
    <property type="entry name" value="DnaB_bind"/>
    <property type="match status" value="1"/>
</dbReference>
<dbReference type="SUPFAM" id="SSF57783">
    <property type="entry name" value="Zinc beta-ribbon"/>
    <property type="match status" value="1"/>
</dbReference>
<proteinExistence type="inferred from homology"/>
<dbReference type="InterPro" id="IPR006171">
    <property type="entry name" value="TOPRIM_dom"/>
</dbReference>
<reference evidence="17 18" key="1">
    <citation type="submission" date="2019-06" db="EMBL/GenBank/DDBJ databases">
        <title>Sequencing the genomes of 1000 actinobacteria strains.</title>
        <authorList>
            <person name="Klenk H.-P."/>
        </authorList>
    </citation>
    <scope>NUCLEOTIDE SEQUENCE [LARGE SCALE GENOMIC DNA]</scope>
    <source>
        <strain evidence="17 18">DSM 102131</strain>
    </source>
</reference>
<dbReference type="GO" id="GO:0000428">
    <property type="term" value="C:DNA-directed RNA polymerase complex"/>
    <property type="evidence" value="ECO:0007669"/>
    <property type="project" value="UniProtKB-KW"/>
</dbReference>
<dbReference type="FunFam" id="3.90.580.10:FF:000001">
    <property type="entry name" value="DNA primase"/>
    <property type="match status" value="1"/>
</dbReference>
<dbReference type="OrthoDB" id="9803773at2"/>
<dbReference type="EC" id="2.7.7.101" evidence="12"/>
<dbReference type="SMART" id="SM00400">
    <property type="entry name" value="ZnF_CHCC"/>
    <property type="match status" value="1"/>
</dbReference>
<dbReference type="Gene3D" id="3.90.580.10">
    <property type="entry name" value="Zinc finger, CHC2-type domain"/>
    <property type="match status" value="1"/>
</dbReference>
<evidence type="ECO:0000313" key="18">
    <source>
        <dbReference type="Proteomes" id="UP000319927"/>
    </source>
</evidence>
<comment type="domain">
    <text evidence="12">Contains an N-terminal zinc-binding domain, a central core domain that contains the primase activity, and a C-terminal DnaB-binding domain.</text>
</comment>
<dbReference type="InterPro" id="IPR002694">
    <property type="entry name" value="Znf_CHC2"/>
</dbReference>
<keyword evidence="3 12" id="KW-0808">Transferase</keyword>
<feature type="zinc finger region" description="CHC2-type" evidence="12 14">
    <location>
        <begin position="41"/>
        <end position="65"/>
    </location>
</feature>
<comment type="similarity">
    <text evidence="12 13">Belongs to the DnaG primase family.</text>
</comment>
<dbReference type="GO" id="GO:0006269">
    <property type="term" value="P:DNA replication, synthesis of primer"/>
    <property type="evidence" value="ECO:0007669"/>
    <property type="project" value="UniProtKB-UniRule"/>
</dbReference>
<dbReference type="Pfam" id="PF08278">
    <property type="entry name" value="DnaG_DnaB_bind"/>
    <property type="match status" value="1"/>
</dbReference>
<dbReference type="InterPro" id="IPR030846">
    <property type="entry name" value="DnaG_bac"/>
</dbReference>
<keyword evidence="5 12" id="KW-0235">DNA replication</keyword>
<evidence type="ECO:0000256" key="1">
    <source>
        <dbReference type="ARBA" id="ARBA00022478"/>
    </source>
</evidence>
<dbReference type="PANTHER" id="PTHR30313">
    <property type="entry name" value="DNA PRIMASE"/>
    <property type="match status" value="1"/>
</dbReference>
<keyword evidence="2 12" id="KW-0639">Primosome</keyword>
<keyword evidence="18" id="KW-1185">Reference proteome</keyword>
<dbReference type="GO" id="GO:1990077">
    <property type="term" value="C:primosome complex"/>
    <property type="evidence" value="ECO:0007669"/>
    <property type="project" value="UniProtKB-KW"/>
</dbReference>
<evidence type="ECO:0000256" key="14">
    <source>
        <dbReference type="PIRSR" id="PIRSR002811-1"/>
    </source>
</evidence>
<dbReference type="EMBL" id="VIXA01000003">
    <property type="protein sequence ID" value="TWG13542.1"/>
    <property type="molecule type" value="Genomic_DNA"/>
</dbReference>
<evidence type="ECO:0000256" key="13">
    <source>
        <dbReference type="PIRNR" id="PIRNR002811"/>
    </source>
</evidence>
<gene>
    <name evidence="12" type="primary">dnaG</name>
    <name evidence="17" type="ORF">FHX75_13587</name>
</gene>
<comment type="cofactor">
    <cofactor evidence="12 13 14">
        <name>Zn(2+)</name>
        <dbReference type="ChEBI" id="CHEBI:29105"/>
    </cofactor>
    <text evidence="12 13 14">Binds 1 zinc ion per monomer.</text>
</comment>
<keyword evidence="10 12" id="KW-0238">DNA-binding</keyword>
<dbReference type="NCBIfam" id="TIGR01391">
    <property type="entry name" value="dnaG"/>
    <property type="match status" value="1"/>
</dbReference>
<dbReference type="Pfam" id="PF01807">
    <property type="entry name" value="Zn_ribbon_DnaG"/>
    <property type="match status" value="1"/>
</dbReference>
<keyword evidence="7 12" id="KW-0863">Zinc-finger</keyword>
<keyword evidence="9" id="KW-0460">Magnesium</keyword>
<dbReference type="SMART" id="SM00766">
    <property type="entry name" value="DnaG_DnaB_bind"/>
    <property type="match status" value="1"/>
</dbReference>
<comment type="subunit">
    <text evidence="12">Monomer. Interacts with DnaB.</text>
</comment>
<evidence type="ECO:0000256" key="12">
    <source>
        <dbReference type="HAMAP-Rule" id="MF_00974"/>
    </source>
</evidence>
<evidence type="ECO:0000256" key="7">
    <source>
        <dbReference type="ARBA" id="ARBA00022771"/>
    </source>
</evidence>
<dbReference type="GO" id="GO:0003899">
    <property type="term" value="F:DNA-directed RNA polymerase activity"/>
    <property type="evidence" value="ECO:0007669"/>
    <property type="project" value="UniProtKB-UniRule"/>
</dbReference>
<dbReference type="InterPro" id="IPR013264">
    <property type="entry name" value="DNAG_N"/>
</dbReference>
<name>A0A561VPP5_9ACTN</name>
<dbReference type="GO" id="GO:0008270">
    <property type="term" value="F:zinc ion binding"/>
    <property type="evidence" value="ECO:0007669"/>
    <property type="project" value="UniProtKB-UniRule"/>
</dbReference>
<feature type="region of interest" description="Disordered" evidence="15">
    <location>
        <begin position="444"/>
        <end position="470"/>
    </location>
</feature>
<feature type="compositionally biased region" description="Low complexity" evidence="15">
    <location>
        <begin position="454"/>
        <end position="466"/>
    </location>
</feature>
<dbReference type="FunFam" id="3.90.980.10:FF:000001">
    <property type="entry name" value="DNA primase"/>
    <property type="match status" value="1"/>
</dbReference>
<accession>A0A561VPP5</accession>
<dbReference type="GO" id="GO:0003677">
    <property type="term" value="F:DNA binding"/>
    <property type="evidence" value="ECO:0007669"/>
    <property type="project" value="UniProtKB-KW"/>
</dbReference>
<evidence type="ECO:0000256" key="11">
    <source>
        <dbReference type="ARBA" id="ARBA00023163"/>
    </source>
</evidence>
<dbReference type="GO" id="GO:0005737">
    <property type="term" value="C:cytoplasm"/>
    <property type="evidence" value="ECO:0007669"/>
    <property type="project" value="TreeGrafter"/>
</dbReference>
<keyword evidence="1 12" id="KW-0240">DNA-directed RNA polymerase</keyword>
<sequence length="624" mass="67981">MAGRIRDEDIALVRERTSIAEVISDTVTLKSAGGGNLKGLCPFHDEKSPSFNVSPARNVWYCFGCGAGGDAIKFLMDAEHLSFIESVERLAARAGIQLRYVEGDNAAPRPRPQQGQKQRLVAAHAAAVEFYQAQLTTAAARPAREFLAQRGFDRAAAQRYGCGFAPDAWDLLTKHLRQQGFTHDELVTGGLSRPSRSGTLIDRFRRRLMWPIRDITGDVIGFGARKLFDDDDGPKYLNTPETPIYKKSHVLYGIDQAKREIAKQGKVVVVEGYTDVMACHLADVPTAVATCGTAFGADHIAVLRRLLLDTDAVAGEIIFTFDGDAAGQKAALRAFEDDQRFVGRTFIAVSPDNMDPCELRLAKGDLAVRDLVARREPLVDFALRHVINRYDLDTVDGRVEAMRRAAPLVAKIKDREKRPEYVRKLAGDLGMEIEPVQRAVLAADANPTAERRSPAPTRSTAAPAPAVDSPQSMVEREALKLALQEPVLAGPMFDAVEAPEYRHPVHAAVRAAIAAAGGAAAATAGAVWIESVRDACEDLAAGALVGELAVEPLRIDGEPDPRYVSITMARLQWGSVTARIRDLKSKIQRINPVNNKDEYFALFGELLSLEQHARALREQAAGGL</sequence>
<evidence type="ECO:0000256" key="9">
    <source>
        <dbReference type="ARBA" id="ARBA00022842"/>
    </source>
</evidence>
<evidence type="ECO:0000259" key="16">
    <source>
        <dbReference type="PROSITE" id="PS50880"/>
    </source>
</evidence>
<dbReference type="SUPFAM" id="SSF56731">
    <property type="entry name" value="DNA primase core"/>
    <property type="match status" value="1"/>
</dbReference>
<evidence type="ECO:0000256" key="4">
    <source>
        <dbReference type="ARBA" id="ARBA00022695"/>
    </source>
</evidence>
<dbReference type="Proteomes" id="UP000319927">
    <property type="component" value="Unassembled WGS sequence"/>
</dbReference>
<dbReference type="PROSITE" id="PS50880">
    <property type="entry name" value="TOPRIM"/>
    <property type="match status" value="1"/>
</dbReference>
<dbReference type="Pfam" id="PF08275">
    <property type="entry name" value="DNAG_N"/>
    <property type="match status" value="1"/>
</dbReference>
<dbReference type="Gene3D" id="3.90.980.10">
    <property type="entry name" value="DNA primase, catalytic core, N-terminal domain"/>
    <property type="match status" value="1"/>
</dbReference>
<dbReference type="InterPro" id="IPR037068">
    <property type="entry name" value="DNA_primase_core_N_sf"/>
</dbReference>
<dbReference type="HAMAP" id="MF_00974">
    <property type="entry name" value="DNA_primase_DnaG"/>
    <property type="match status" value="1"/>
</dbReference>
<dbReference type="PIRSF" id="PIRSF002811">
    <property type="entry name" value="DnaG"/>
    <property type="match status" value="1"/>
</dbReference>
<keyword evidence="6 12" id="KW-0479">Metal-binding</keyword>
<dbReference type="InterPro" id="IPR013173">
    <property type="entry name" value="DNA_primase_DnaG_DnaB-bd_dom"/>
</dbReference>
<keyword evidence="11 12" id="KW-0804">Transcription</keyword>
<dbReference type="InterPro" id="IPR050219">
    <property type="entry name" value="DnaG_primase"/>
</dbReference>
<dbReference type="RefSeq" id="WP_154942538.1">
    <property type="nucleotide sequence ID" value="NZ_VIXA01000003.1"/>
</dbReference>
<dbReference type="SMART" id="SM00493">
    <property type="entry name" value="TOPRIM"/>
    <property type="match status" value="1"/>
</dbReference>
<protein>
    <recommendedName>
        <fullName evidence="12 13">DNA primase</fullName>
        <ecNumber evidence="12">2.7.7.101</ecNumber>
    </recommendedName>
</protein>
<dbReference type="InterPro" id="IPR006295">
    <property type="entry name" value="DNA_primase_DnaG"/>
</dbReference>
<dbReference type="Pfam" id="PF13662">
    <property type="entry name" value="Toprim_4"/>
    <property type="match status" value="1"/>
</dbReference>
<organism evidence="17 18">
    <name type="scientific">Micromonospora palomenae</name>
    <dbReference type="NCBI Taxonomy" id="1461247"/>
    <lineage>
        <taxon>Bacteria</taxon>
        <taxon>Bacillati</taxon>
        <taxon>Actinomycetota</taxon>
        <taxon>Actinomycetes</taxon>
        <taxon>Micromonosporales</taxon>
        <taxon>Micromonosporaceae</taxon>
        <taxon>Micromonospora</taxon>
    </lineage>
</organism>
<feature type="domain" description="Toprim" evidence="16">
    <location>
        <begin position="265"/>
        <end position="351"/>
    </location>
</feature>
<evidence type="ECO:0000256" key="6">
    <source>
        <dbReference type="ARBA" id="ARBA00022723"/>
    </source>
</evidence>
<keyword evidence="8 12" id="KW-0862">Zinc</keyword>
<comment type="caution">
    <text evidence="17">The sequence shown here is derived from an EMBL/GenBank/DDBJ whole genome shotgun (WGS) entry which is preliminary data.</text>
</comment>
<evidence type="ECO:0000256" key="15">
    <source>
        <dbReference type="SAM" id="MobiDB-lite"/>
    </source>
</evidence>